<name>A0A0C2FU76_9BILA</name>
<sequence>MTTNELLEVQSITNRIGSDTQCYTNFRNRVEPPCNSPVDFIRTLRDLLAPSISAHISPATTPAPPPPWTTVFSDYGPIGVSNPKALVSKDTSLHNATIVVTHAIGPSDTWRSPESHNYTTYIVSHVQPFRLPNYKDMCWETQIGQ</sequence>
<evidence type="ECO:0000313" key="2">
    <source>
        <dbReference type="Proteomes" id="UP000054047"/>
    </source>
</evidence>
<dbReference type="AlphaFoldDB" id="A0A0C2FU76"/>
<dbReference type="EMBL" id="KN759621">
    <property type="protein sequence ID" value="KIH48441.1"/>
    <property type="molecule type" value="Genomic_DNA"/>
</dbReference>
<reference evidence="1 2" key="1">
    <citation type="submission" date="2013-12" db="EMBL/GenBank/DDBJ databases">
        <title>Draft genome of the parsitic nematode Ancylostoma duodenale.</title>
        <authorList>
            <person name="Mitreva M."/>
        </authorList>
    </citation>
    <scope>NUCLEOTIDE SEQUENCE [LARGE SCALE GENOMIC DNA]</scope>
    <source>
        <strain evidence="1 2">Zhejiang</strain>
    </source>
</reference>
<accession>A0A0C2FU76</accession>
<dbReference type="Proteomes" id="UP000054047">
    <property type="component" value="Unassembled WGS sequence"/>
</dbReference>
<feature type="non-terminal residue" evidence="1">
    <location>
        <position position="145"/>
    </location>
</feature>
<gene>
    <name evidence="1" type="ORF">ANCDUO_21490</name>
</gene>
<protein>
    <submittedName>
        <fullName evidence="1">Uncharacterized protein</fullName>
    </submittedName>
</protein>
<evidence type="ECO:0000313" key="1">
    <source>
        <dbReference type="EMBL" id="KIH48441.1"/>
    </source>
</evidence>
<organism evidence="1 2">
    <name type="scientific">Ancylostoma duodenale</name>
    <dbReference type="NCBI Taxonomy" id="51022"/>
    <lineage>
        <taxon>Eukaryota</taxon>
        <taxon>Metazoa</taxon>
        <taxon>Ecdysozoa</taxon>
        <taxon>Nematoda</taxon>
        <taxon>Chromadorea</taxon>
        <taxon>Rhabditida</taxon>
        <taxon>Rhabditina</taxon>
        <taxon>Rhabditomorpha</taxon>
        <taxon>Strongyloidea</taxon>
        <taxon>Ancylostomatidae</taxon>
        <taxon>Ancylostomatinae</taxon>
        <taxon>Ancylostoma</taxon>
    </lineage>
</organism>
<proteinExistence type="predicted"/>
<keyword evidence="2" id="KW-1185">Reference proteome</keyword>